<name>A0A2X0NBH2_9BASI</name>
<feature type="compositionally biased region" description="Low complexity" evidence="1">
    <location>
        <begin position="997"/>
        <end position="1012"/>
    </location>
</feature>
<feature type="compositionally biased region" description="Low complexity" evidence="1">
    <location>
        <begin position="75"/>
        <end position="102"/>
    </location>
</feature>
<feature type="compositionally biased region" description="Low complexity" evidence="1">
    <location>
        <begin position="1121"/>
        <end position="1134"/>
    </location>
</feature>
<feature type="compositionally biased region" description="Low complexity" evidence="1">
    <location>
        <begin position="1143"/>
        <end position="1153"/>
    </location>
</feature>
<sequence length="1297" mass="133530">MSPQVQFGSVSTSPPRPSSPTPISLPRKSASMNSADPTAVASRDEAVAAVRNPTKNHVAFTASSATATSDDEQNVPPASSPSTSPSSVASSSEPLTPTSLSSSGGGSASCDRGHGHSSVVPMYPYNVAMIPQNISGGPMPDDSGITTRLPSICVDYLSHDWAEDDVWASWKAMTKHKAEIANGVRLENASWRTWAKQRGKLKTISPETLNWLKDSDVTWLYGPLHTSVDAVPPPRVATANERLGLEPLRSLKDEKATEDKANAATTSKGVDGANSKAATAAATGKARGAVAKKVRRPEIKTKPILKHRSLSDILLPANATSPTLEDLGMDFTDQSTISIHHARSDSHLVRLNSLNRRKKASPVHSPRGPSPERGMSDSSTSSATVPFKTRKSEHRHISFNHRVEQCIAVDSTEESKRYPMPRSGGGRLTGMSFDEQDEADDDDEEDDVLTFRSSPRIGTFGPAALTAPPPSSSQFDQEPHTIARLGPTTLKSVEQWPAPSPAVVYPHDPAVASATGGPSNVYSYQTTTNDAAVASASYQAQQSRTAAAASSSSSKRGGPLYDYANAVSSRQQQQQQQSEWDPDEEDEHIMGMGLVAFDYFSGPDVGVADEYDMAQYGSTHLIAGTHNNYEAGSPSFHHGTGNNGHYPPCHNSGSAGGSSTSSSVDSSPSHSRRSSNNSDRSGTGKSSTSSSPSSTGYYIRGPHAPAASSKDSPTPKRSILKNSAGAAASSEGDSHVPRLVSSPPGQSPPGSATTTSPSGSSSSSPSASPYGSSNSLGTVIATAIPQHVRPASRRSSSDDNNGSSPRAGNSGTFETRGRSTSRGSSSSLERAASADRRSSSTSISPSSYSPPGPSIATGARPSTIVSSRRVGSYESLNAFGSGSTAVSTLGAPSTATGAASGVSRQLSDLAEEQSSESETETIIDGDKNSSSITIRKTSPGQADSSTTSTPQPGSSPAAVISVSPSPSPSSVVRSRSLSGGEIETVEDVAFGDARRVSSSSNSSSSSSLSSSSGVAPGAIKKTISPERSALSRQINPDPVLDGIKSASTTSAAPATSSALAQPPTGARGRPSPVVTTAKPVPGPVSPPLVPPPATTPAVAGGRTMVASSGAGAPRFRQPSPSYATTSTSTAATVEDTTRHSSSDDASSLMPSLSNSPALDPTDLAGTQWSDEQVPSFARRSLLRAARGSTGGGSGGGGANSSSSYNATQHRSTGSVGSSASASGTKDGLGPSSSSAKSTDRSSLDSGRDSTHDDYGFGYYDDDTANESGLFGRTLEVAGTAKGLLGALSKNIWHFGRR</sequence>
<gene>
    <name evidence="3" type="primary">BQ5605_C047g12336</name>
    <name evidence="3" type="ORF">BQ5605_C047G12336</name>
</gene>
<feature type="compositionally biased region" description="Low complexity" evidence="1">
    <location>
        <begin position="1211"/>
        <end position="1224"/>
    </location>
</feature>
<evidence type="ECO:0000256" key="1">
    <source>
        <dbReference type="SAM" id="MobiDB-lite"/>
    </source>
</evidence>
<dbReference type="GO" id="GO:0007039">
    <property type="term" value="P:protein catabolic process in the vacuole"/>
    <property type="evidence" value="ECO:0007669"/>
    <property type="project" value="TreeGrafter"/>
</dbReference>
<feature type="region of interest" description="Disordered" evidence="1">
    <location>
        <begin position="410"/>
        <end position="478"/>
    </location>
</feature>
<feature type="compositionally biased region" description="Acidic residues" evidence="1">
    <location>
        <begin position="434"/>
        <end position="448"/>
    </location>
</feature>
<feature type="compositionally biased region" description="Acidic residues" evidence="1">
    <location>
        <begin position="909"/>
        <end position="923"/>
    </location>
</feature>
<organism evidence="3 4">
    <name type="scientific">Microbotryum silenes-dioicae</name>
    <dbReference type="NCBI Taxonomy" id="796604"/>
    <lineage>
        <taxon>Eukaryota</taxon>
        <taxon>Fungi</taxon>
        <taxon>Dikarya</taxon>
        <taxon>Basidiomycota</taxon>
        <taxon>Pucciniomycotina</taxon>
        <taxon>Microbotryomycetes</taxon>
        <taxon>Microbotryales</taxon>
        <taxon>Microbotryaceae</taxon>
        <taxon>Microbotryum</taxon>
    </lineage>
</organism>
<feature type="compositionally biased region" description="Basic and acidic residues" evidence="1">
    <location>
        <begin position="1237"/>
        <end position="1254"/>
    </location>
</feature>
<reference evidence="3 4" key="1">
    <citation type="submission" date="2016-11" db="EMBL/GenBank/DDBJ databases">
        <authorList>
            <person name="Jaros S."/>
            <person name="Januszkiewicz K."/>
            <person name="Wedrychowicz H."/>
        </authorList>
    </citation>
    <scope>NUCLEOTIDE SEQUENCE [LARGE SCALE GENOMIC DNA]</scope>
</reference>
<feature type="compositionally biased region" description="Low complexity" evidence="1">
    <location>
        <begin position="1045"/>
        <end position="1064"/>
    </location>
</feature>
<feature type="compositionally biased region" description="Basic and acidic residues" evidence="1">
    <location>
        <begin position="249"/>
        <end position="261"/>
    </location>
</feature>
<feature type="region of interest" description="Disordered" evidence="1">
    <location>
        <begin position="352"/>
        <end position="396"/>
    </location>
</feature>
<evidence type="ECO:0000259" key="2">
    <source>
        <dbReference type="Pfam" id="PF08550"/>
    </source>
</evidence>
<dbReference type="PANTHER" id="PTHR28051:SF1">
    <property type="entry name" value="PROTEIN MTL1-RELATED"/>
    <property type="match status" value="1"/>
</dbReference>
<feature type="compositionally biased region" description="Pro residues" evidence="1">
    <location>
        <begin position="1080"/>
        <end position="1094"/>
    </location>
</feature>
<feature type="compositionally biased region" description="Low complexity" evidence="1">
    <location>
        <begin position="741"/>
        <end position="775"/>
    </location>
</feature>
<dbReference type="STRING" id="796604.A0A2X0NBH2"/>
<dbReference type="InterPro" id="IPR052292">
    <property type="entry name" value="Glucose_repression_reg"/>
</dbReference>
<dbReference type="Proteomes" id="UP000249464">
    <property type="component" value="Unassembled WGS sequence"/>
</dbReference>
<feature type="compositionally biased region" description="Polar residues" evidence="1">
    <location>
        <begin position="928"/>
        <end position="943"/>
    </location>
</feature>
<feature type="domain" description="Nitrogen regulatory protein areA GATA-like" evidence="2">
    <location>
        <begin position="169"/>
        <end position="196"/>
    </location>
</feature>
<feature type="region of interest" description="Disordered" evidence="1">
    <location>
        <begin position="633"/>
        <end position="1258"/>
    </location>
</feature>
<feature type="region of interest" description="Disordered" evidence="1">
    <location>
        <begin position="1"/>
        <end position="115"/>
    </location>
</feature>
<feature type="compositionally biased region" description="Gly residues" evidence="1">
    <location>
        <begin position="1188"/>
        <end position="1198"/>
    </location>
</feature>
<feature type="compositionally biased region" description="Low complexity" evidence="1">
    <location>
        <begin position="1177"/>
        <end position="1187"/>
    </location>
</feature>
<dbReference type="PANTHER" id="PTHR28051">
    <property type="entry name" value="PROTEIN MTL1-RELATED"/>
    <property type="match status" value="1"/>
</dbReference>
<proteinExistence type="predicted"/>
<dbReference type="GO" id="GO:0042149">
    <property type="term" value="P:cellular response to glucose starvation"/>
    <property type="evidence" value="ECO:0007669"/>
    <property type="project" value="TreeGrafter"/>
</dbReference>
<feature type="compositionally biased region" description="Low complexity" evidence="1">
    <location>
        <begin position="944"/>
        <end position="978"/>
    </location>
</feature>
<evidence type="ECO:0000313" key="3">
    <source>
        <dbReference type="EMBL" id="SGZ31218.1"/>
    </source>
</evidence>
<feature type="compositionally biased region" description="Polar residues" evidence="1">
    <location>
        <begin position="874"/>
        <end position="886"/>
    </location>
</feature>
<dbReference type="InterPro" id="IPR013860">
    <property type="entry name" value="AreA_GATA"/>
</dbReference>
<dbReference type="GO" id="GO:0005773">
    <property type="term" value="C:vacuole"/>
    <property type="evidence" value="ECO:0007669"/>
    <property type="project" value="GOC"/>
</dbReference>
<feature type="compositionally biased region" description="Low complexity" evidence="1">
    <location>
        <begin position="651"/>
        <end position="696"/>
    </location>
</feature>
<keyword evidence="4" id="KW-1185">Reference proteome</keyword>
<dbReference type="EMBL" id="FQNC01000113">
    <property type="protein sequence ID" value="SGZ31218.1"/>
    <property type="molecule type" value="Genomic_DNA"/>
</dbReference>
<feature type="region of interest" description="Disordered" evidence="1">
    <location>
        <begin position="240"/>
        <end position="271"/>
    </location>
</feature>
<evidence type="ECO:0000313" key="4">
    <source>
        <dbReference type="Proteomes" id="UP000249464"/>
    </source>
</evidence>
<accession>A0A2X0NBH2</accession>
<protein>
    <submittedName>
        <fullName evidence="3">BQ5605_C047g12336 protein</fullName>
    </submittedName>
</protein>
<feature type="compositionally biased region" description="Low complexity" evidence="1">
    <location>
        <begin position="798"/>
        <end position="831"/>
    </location>
</feature>
<feature type="compositionally biased region" description="Low complexity" evidence="1">
    <location>
        <begin position="887"/>
        <end position="901"/>
    </location>
</feature>
<dbReference type="Pfam" id="PF08550">
    <property type="entry name" value="GATA_AreA"/>
    <property type="match status" value="1"/>
</dbReference>